<dbReference type="GO" id="GO:0008757">
    <property type="term" value="F:S-adenosylmethionine-dependent methyltransferase activity"/>
    <property type="evidence" value="ECO:0007669"/>
    <property type="project" value="InterPro"/>
</dbReference>
<proteinExistence type="predicted"/>
<dbReference type="PROSITE" id="PS51585">
    <property type="entry name" value="SAM_MT_TPMT"/>
    <property type="match status" value="1"/>
</dbReference>
<evidence type="ECO:0000256" key="2">
    <source>
        <dbReference type="ARBA" id="ARBA00022603"/>
    </source>
</evidence>
<organism evidence="5 6">
    <name type="scientific">Phragmitibacter flavus</name>
    <dbReference type="NCBI Taxonomy" id="2576071"/>
    <lineage>
        <taxon>Bacteria</taxon>
        <taxon>Pseudomonadati</taxon>
        <taxon>Verrucomicrobiota</taxon>
        <taxon>Verrucomicrobiia</taxon>
        <taxon>Verrucomicrobiales</taxon>
        <taxon>Verrucomicrobiaceae</taxon>
        <taxon>Phragmitibacter</taxon>
    </lineage>
</organism>
<dbReference type="Proteomes" id="UP000306196">
    <property type="component" value="Unassembled WGS sequence"/>
</dbReference>
<dbReference type="RefSeq" id="WP_138087254.1">
    <property type="nucleotide sequence ID" value="NZ_VAUV01000011.1"/>
</dbReference>
<dbReference type="EMBL" id="VAUV01000011">
    <property type="protein sequence ID" value="TLD69795.1"/>
    <property type="molecule type" value="Genomic_DNA"/>
</dbReference>
<dbReference type="SUPFAM" id="SSF53335">
    <property type="entry name" value="S-adenosyl-L-methionine-dependent methyltransferases"/>
    <property type="match status" value="1"/>
</dbReference>
<keyword evidence="4" id="KW-0949">S-adenosyl-L-methionine</keyword>
<accession>A0A5R8KCY7</accession>
<evidence type="ECO:0000256" key="3">
    <source>
        <dbReference type="ARBA" id="ARBA00022679"/>
    </source>
</evidence>
<keyword evidence="1" id="KW-0597">Phosphoprotein</keyword>
<keyword evidence="2 5" id="KW-0489">Methyltransferase</keyword>
<sequence length="203" mass="22329">MDWNAAYENRETPWEKGRATPVLDEISSRHPAVFSGRAWVPGCGVGHDARRLADFGLMVTAVDVAPLAIEAAKNWDETSPVDFQVADVFSLKEEFVEAFDMVWEHTCFCALDPALRVAYLKSLHAVLMPGGKLAGVFFINPEMDDGETGPPFGVEVETLRKMLEDAGFEVVDHWVPVTGYEGRVGRELAMILEKTGTTASQLA</sequence>
<evidence type="ECO:0000256" key="1">
    <source>
        <dbReference type="ARBA" id="ARBA00022553"/>
    </source>
</evidence>
<dbReference type="Pfam" id="PF05724">
    <property type="entry name" value="TPMT"/>
    <property type="match status" value="1"/>
</dbReference>
<protein>
    <submittedName>
        <fullName evidence="5">Methyltransferase domain-containing protein</fullName>
    </submittedName>
</protein>
<reference evidence="5 6" key="1">
    <citation type="submission" date="2019-05" db="EMBL/GenBank/DDBJ databases">
        <title>Verrucobacter flavum gen. nov., sp. nov. a new member of the family Verrucomicrobiaceae.</title>
        <authorList>
            <person name="Szuroczki S."/>
            <person name="Abbaszade G."/>
            <person name="Szabo A."/>
            <person name="Felfoldi T."/>
            <person name="Schumann P."/>
            <person name="Boka K."/>
            <person name="Keki Z."/>
            <person name="Toumi M."/>
            <person name="Toth E."/>
        </authorList>
    </citation>
    <scope>NUCLEOTIDE SEQUENCE [LARGE SCALE GENOMIC DNA]</scope>
    <source>
        <strain evidence="5 6">MG-N-17</strain>
    </source>
</reference>
<evidence type="ECO:0000313" key="5">
    <source>
        <dbReference type="EMBL" id="TLD69795.1"/>
    </source>
</evidence>
<dbReference type="PANTHER" id="PTHR32183">
    <property type="match status" value="1"/>
</dbReference>
<keyword evidence="6" id="KW-1185">Reference proteome</keyword>
<dbReference type="PANTHER" id="PTHR32183:SF6">
    <property type="entry name" value="CYSTEINE SULFINATE DESULFINASE_CYSTEINE DESULFURASE AND RELATED ENZYMES"/>
    <property type="match status" value="1"/>
</dbReference>
<comment type="caution">
    <text evidence="5">The sequence shown here is derived from an EMBL/GenBank/DDBJ whole genome shotgun (WGS) entry which is preliminary data.</text>
</comment>
<dbReference type="InterPro" id="IPR008854">
    <property type="entry name" value="TPMT"/>
</dbReference>
<dbReference type="GO" id="GO:0032259">
    <property type="term" value="P:methylation"/>
    <property type="evidence" value="ECO:0007669"/>
    <property type="project" value="UniProtKB-KW"/>
</dbReference>
<gene>
    <name evidence="5" type="ORF">FEM03_15840</name>
</gene>
<keyword evidence="3 5" id="KW-0808">Transferase</keyword>
<dbReference type="CDD" id="cd02440">
    <property type="entry name" value="AdoMet_MTases"/>
    <property type="match status" value="1"/>
</dbReference>
<dbReference type="AlphaFoldDB" id="A0A5R8KCY7"/>
<dbReference type="OrthoDB" id="189743at2"/>
<dbReference type="Gene3D" id="3.40.50.150">
    <property type="entry name" value="Vaccinia Virus protein VP39"/>
    <property type="match status" value="1"/>
</dbReference>
<name>A0A5R8KCY7_9BACT</name>
<evidence type="ECO:0000256" key="4">
    <source>
        <dbReference type="ARBA" id="ARBA00022691"/>
    </source>
</evidence>
<dbReference type="InterPro" id="IPR029063">
    <property type="entry name" value="SAM-dependent_MTases_sf"/>
</dbReference>
<evidence type="ECO:0000313" key="6">
    <source>
        <dbReference type="Proteomes" id="UP000306196"/>
    </source>
</evidence>